<sequence>MGAHLTLERPIGTKQRPANETIIPDPIRAELGLYGPIRAELGLYGPIRAELGLYGPIRAELGLYGPIRAFVLTLRTRDLLEPSGTFWNFRNRLEPSGTFWNLLEPPAAEQSQS</sequence>
<reference evidence="2" key="1">
    <citation type="submission" date="2024-04" db="EMBL/GenBank/DDBJ databases">
        <title>Salinicola lusitanus LLJ914,a marine bacterium isolated from the Okinawa Trough.</title>
        <authorList>
            <person name="Li J."/>
        </authorList>
    </citation>
    <scope>NUCLEOTIDE SEQUENCE [LARGE SCALE GENOMIC DNA]</scope>
</reference>
<gene>
    <name evidence="1" type="ORF">WMY93_033292</name>
</gene>
<dbReference type="AlphaFoldDB" id="A0AAW0MHK8"/>
<evidence type="ECO:0000313" key="2">
    <source>
        <dbReference type="Proteomes" id="UP001460270"/>
    </source>
</evidence>
<dbReference type="Proteomes" id="UP001460270">
    <property type="component" value="Unassembled WGS sequence"/>
</dbReference>
<dbReference type="EMBL" id="JBBPFD010000155">
    <property type="protein sequence ID" value="KAK7880047.1"/>
    <property type="molecule type" value="Genomic_DNA"/>
</dbReference>
<protein>
    <submittedName>
        <fullName evidence="1">Uncharacterized protein</fullName>
    </submittedName>
</protein>
<accession>A0AAW0MHK8</accession>
<proteinExistence type="predicted"/>
<keyword evidence="2" id="KW-1185">Reference proteome</keyword>
<comment type="caution">
    <text evidence="1">The sequence shown here is derived from an EMBL/GenBank/DDBJ whole genome shotgun (WGS) entry which is preliminary data.</text>
</comment>
<name>A0AAW0MHK8_9GOBI</name>
<evidence type="ECO:0000313" key="1">
    <source>
        <dbReference type="EMBL" id="KAK7880047.1"/>
    </source>
</evidence>
<organism evidence="1 2">
    <name type="scientific">Mugilogobius chulae</name>
    <name type="common">yellowstripe goby</name>
    <dbReference type="NCBI Taxonomy" id="88201"/>
    <lineage>
        <taxon>Eukaryota</taxon>
        <taxon>Metazoa</taxon>
        <taxon>Chordata</taxon>
        <taxon>Craniata</taxon>
        <taxon>Vertebrata</taxon>
        <taxon>Euteleostomi</taxon>
        <taxon>Actinopterygii</taxon>
        <taxon>Neopterygii</taxon>
        <taxon>Teleostei</taxon>
        <taxon>Neoteleostei</taxon>
        <taxon>Acanthomorphata</taxon>
        <taxon>Gobiaria</taxon>
        <taxon>Gobiiformes</taxon>
        <taxon>Gobioidei</taxon>
        <taxon>Gobiidae</taxon>
        <taxon>Gobionellinae</taxon>
        <taxon>Mugilogobius</taxon>
    </lineage>
</organism>